<feature type="repeat" description="ANK" evidence="3">
    <location>
        <begin position="68"/>
        <end position="100"/>
    </location>
</feature>
<dbReference type="PROSITE" id="PS50088">
    <property type="entry name" value="ANK_REPEAT"/>
    <property type="match status" value="3"/>
</dbReference>
<dbReference type="SUPFAM" id="SSF48403">
    <property type="entry name" value="Ankyrin repeat"/>
    <property type="match status" value="1"/>
</dbReference>
<dbReference type="EMBL" id="PZZN01000001">
    <property type="protein sequence ID" value="PTM47208.1"/>
    <property type="molecule type" value="Genomic_DNA"/>
</dbReference>
<comment type="caution">
    <text evidence="5">The sequence shown here is derived from an EMBL/GenBank/DDBJ whole genome shotgun (WGS) entry which is preliminary data.</text>
</comment>
<dbReference type="InterPro" id="IPR002110">
    <property type="entry name" value="Ankyrin_rpt"/>
</dbReference>
<feature type="repeat" description="ANK" evidence="3">
    <location>
        <begin position="135"/>
        <end position="167"/>
    </location>
</feature>
<dbReference type="Pfam" id="PF12796">
    <property type="entry name" value="Ank_2"/>
    <property type="match status" value="1"/>
</dbReference>
<feature type="signal peptide" evidence="4">
    <location>
        <begin position="1"/>
        <end position="16"/>
    </location>
</feature>
<evidence type="ECO:0000256" key="2">
    <source>
        <dbReference type="ARBA" id="ARBA00023043"/>
    </source>
</evidence>
<dbReference type="Proteomes" id="UP000240996">
    <property type="component" value="Unassembled WGS sequence"/>
</dbReference>
<keyword evidence="4" id="KW-0732">Signal</keyword>
<reference evidence="5 6" key="1">
    <citation type="submission" date="2018-04" db="EMBL/GenBank/DDBJ databases">
        <title>Genomic Encyclopedia of Type Strains, Phase III (KMG-III): the genomes of soil and plant-associated and newly described type strains.</title>
        <authorList>
            <person name="Whitman W."/>
        </authorList>
    </citation>
    <scope>NUCLEOTIDE SEQUENCE [LARGE SCALE GENOMIC DNA]</scope>
    <source>
        <strain evidence="5 6">NW12</strain>
    </source>
</reference>
<dbReference type="InterPro" id="IPR050776">
    <property type="entry name" value="Ank_Repeat/CDKN_Inhibitor"/>
</dbReference>
<dbReference type="SMART" id="SM00248">
    <property type="entry name" value="ANK"/>
    <property type="match status" value="4"/>
</dbReference>
<dbReference type="PANTHER" id="PTHR24201:SF16">
    <property type="entry name" value="ANKYRIN-1-LIKE-RELATED"/>
    <property type="match status" value="1"/>
</dbReference>
<evidence type="ECO:0000256" key="4">
    <source>
        <dbReference type="SAM" id="SignalP"/>
    </source>
</evidence>
<proteinExistence type="predicted"/>
<keyword evidence="1" id="KW-0677">Repeat</keyword>
<gene>
    <name evidence="5" type="ORF">C8J24_0593</name>
</gene>
<evidence type="ECO:0000313" key="6">
    <source>
        <dbReference type="Proteomes" id="UP000240996"/>
    </source>
</evidence>
<evidence type="ECO:0000256" key="1">
    <source>
        <dbReference type="ARBA" id="ARBA00022737"/>
    </source>
</evidence>
<evidence type="ECO:0000313" key="5">
    <source>
        <dbReference type="EMBL" id="PTM47208.1"/>
    </source>
</evidence>
<feature type="repeat" description="ANK" evidence="3">
    <location>
        <begin position="35"/>
        <end position="67"/>
    </location>
</feature>
<dbReference type="RefSeq" id="WP_107930156.1">
    <property type="nucleotide sequence ID" value="NZ_PZZN01000001.1"/>
</dbReference>
<dbReference type="AlphaFoldDB" id="A0A2T4YTR8"/>
<dbReference type="PANTHER" id="PTHR24201">
    <property type="entry name" value="ANK_REP_REGION DOMAIN-CONTAINING PROTEIN"/>
    <property type="match status" value="1"/>
</dbReference>
<evidence type="ECO:0000256" key="3">
    <source>
        <dbReference type="PROSITE-ProRule" id="PRU00023"/>
    </source>
</evidence>
<dbReference type="Gene3D" id="1.25.40.20">
    <property type="entry name" value="Ankyrin repeat-containing domain"/>
    <property type="match status" value="2"/>
</dbReference>
<dbReference type="Pfam" id="PF00023">
    <property type="entry name" value="Ank"/>
    <property type="match status" value="1"/>
</dbReference>
<dbReference type="PROSITE" id="PS50297">
    <property type="entry name" value="ANK_REP_REGION"/>
    <property type="match status" value="2"/>
</dbReference>
<keyword evidence="6" id="KW-1185">Reference proteome</keyword>
<dbReference type="InterPro" id="IPR036770">
    <property type="entry name" value="Ankyrin_rpt-contain_sf"/>
</dbReference>
<name>A0A2T4YTR8_9SPHN</name>
<protein>
    <submittedName>
        <fullName evidence="5">Uncharacterized protein</fullName>
    </submittedName>
</protein>
<feature type="chain" id="PRO_5015536379" evidence="4">
    <location>
        <begin position="17"/>
        <end position="190"/>
    </location>
</feature>
<keyword evidence="2 3" id="KW-0040">ANK repeat</keyword>
<sequence>MLTYLAALLAAAGSQAAPTERQMPPAVAALPSPERRQQLLFEAARLGRTDMIDPLLKAGADINAYDERGFTPVILAAYNGQLATVDALIGKGADACRPDRDQGNSAQMGVAFKGEDVIAARLLKAGCDVNARNHAGQTALMMASLFNRRAQVDLLLAAGADRTIQDAAGRSAGSVAAGQGNAAMAERVKR</sequence>
<organism evidence="5 6">
    <name type="scientific">Sphingomonas aerolata</name>
    <dbReference type="NCBI Taxonomy" id="185951"/>
    <lineage>
        <taxon>Bacteria</taxon>
        <taxon>Pseudomonadati</taxon>
        <taxon>Pseudomonadota</taxon>
        <taxon>Alphaproteobacteria</taxon>
        <taxon>Sphingomonadales</taxon>
        <taxon>Sphingomonadaceae</taxon>
        <taxon>Sphingomonas</taxon>
    </lineage>
</organism>
<accession>A0A2T4YTR8</accession>